<feature type="non-terminal residue" evidence="1">
    <location>
        <position position="1"/>
    </location>
</feature>
<reference evidence="1" key="1">
    <citation type="submission" date="2018-05" db="EMBL/GenBank/DDBJ databases">
        <authorList>
            <person name="Lanie J.A."/>
            <person name="Ng W.-L."/>
            <person name="Kazmierczak K.M."/>
            <person name="Andrzejewski T.M."/>
            <person name="Davidsen T.M."/>
            <person name="Wayne K.J."/>
            <person name="Tettelin H."/>
            <person name="Glass J.I."/>
            <person name="Rusch D."/>
            <person name="Podicherti R."/>
            <person name="Tsui H.-C.T."/>
            <person name="Winkler M.E."/>
        </authorList>
    </citation>
    <scope>NUCLEOTIDE SEQUENCE</scope>
</reference>
<accession>A0A382AFV8</accession>
<sequence>VFLLSTPSPGTTTAVLHLMEGHNDASALQKDQIFPVVFVAAEEPTRFLNP</sequence>
<dbReference type="EMBL" id="UINC01025032">
    <property type="protein sequence ID" value="SVA99867.1"/>
    <property type="molecule type" value="Genomic_DNA"/>
</dbReference>
<protein>
    <submittedName>
        <fullName evidence="1">Uncharacterized protein</fullName>
    </submittedName>
</protein>
<gene>
    <name evidence="1" type="ORF">METZ01_LOCUS152721</name>
</gene>
<dbReference type="AlphaFoldDB" id="A0A382AFV8"/>
<proteinExistence type="predicted"/>
<organism evidence="1">
    <name type="scientific">marine metagenome</name>
    <dbReference type="NCBI Taxonomy" id="408172"/>
    <lineage>
        <taxon>unclassified sequences</taxon>
        <taxon>metagenomes</taxon>
        <taxon>ecological metagenomes</taxon>
    </lineage>
</organism>
<evidence type="ECO:0000313" key="1">
    <source>
        <dbReference type="EMBL" id="SVA99867.1"/>
    </source>
</evidence>
<name>A0A382AFV8_9ZZZZ</name>